<keyword evidence="2" id="KW-1185">Reference proteome</keyword>
<dbReference type="RefSeq" id="WP_068459953.1">
    <property type="nucleotide sequence ID" value="NZ_LMTR01000028.1"/>
</dbReference>
<reference evidence="1 2" key="1">
    <citation type="submission" date="2015-10" db="EMBL/GenBank/DDBJ databases">
        <title>Transcriptomic analysis of a linuron degrading triple-species bacterial consortium.</title>
        <authorList>
            <person name="Albers P."/>
        </authorList>
    </citation>
    <scope>NUCLEOTIDE SEQUENCE [LARGE SCALE GENOMIC DNA]</scope>
    <source>
        <strain evidence="1 2">WDL6</strain>
    </source>
</reference>
<comment type="caution">
    <text evidence="1">The sequence shown here is derived from an EMBL/GenBank/DDBJ whole genome shotgun (WGS) entry which is preliminary data.</text>
</comment>
<protein>
    <submittedName>
        <fullName evidence="1">Uncharacterized protein</fullName>
    </submittedName>
</protein>
<gene>
    <name evidence="1" type="ORF">APY04_0836</name>
</gene>
<organism evidence="1 2">
    <name type="scientific">Hyphomicrobium sulfonivorans</name>
    <dbReference type="NCBI Taxonomy" id="121290"/>
    <lineage>
        <taxon>Bacteria</taxon>
        <taxon>Pseudomonadati</taxon>
        <taxon>Pseudomonadota</taxon>
        <taxon>Alphaproteobacteria</taxon>
        <taxon>Hyphomicrobiales</taxon>
        <taxon>Hyphomicrobiaceae</taxon>
        <taxon>Hyphomicrobium</taxon>
    </lineage>
</organism>
<evidence type="ECO:0000313" key="2">
    <source>
        <dbReference type="Proteomes" id="UP000059074"/>
    </source>
</evidence>
<dbReference type="OrthoDB" id="8245269at2"/>
<dbReference type="EMBL" id="LMTR01000028">
    <property type="protein sequence ID" value="KWT70775.1"/>
    <property type="molecule type" value="Genomic_DNA"/>
</dbReference>
<dbReference type="Pfam" id="PF23812">
    <property type="entry name" value="Phage_TAC_18"/>
    <property type="match status" value="1"/>
</dbReference>
<dbReference type="PATRIC" id="fig|121290.4.peg.3532"/>
<dbReference type="InterPro" id="IPR056919">
    <property type="entry name" value="Phage_TAC_18"/>
</dbReference>
<name>A0A109BLK5_HYPSL</name>
<accession>A0A109BLK5</accession>
<sequence length="101" mass="11486">MLERAERKGDTARAAALSEELKQPPFPLALNYLWRSFIRLRGRKGCGFSGAEPITWPEIDAYTRQTRTSFAPWEIELLEELDGLYLEVLARVKKSSEGAQS</sequence>
<evidence type="ECO:0000313" key="1">
    <source>
        <dbReference type="EMBL" id="KWT70775.1"/>
    </source>
</evidence>
<dbReference type="AlphaFoldDB" id="A0A109BLK5"/>
<dbReference type="Proteomes" id="UP000059074">
    <property type="component" value="Unassembled WGS sequence"/>
</dbReference>
<proteinExistence type="predicted"/>
<dbReference type="STRING" id="121290.APY04_0836"/>